<gene>
    <name evidence="7" type="primary">fetB</name>
    <name evidence="7" type="ORF">F9802_05800</name>
</gene>
<dbReference type="Proteomes" id="UP000429595">
    <property type="component" value="Unassembled WGS sequence"/>
</dbReference>
<comment type="similarity">
    <text evidence="2">Belongs to the UPF0014 family.</text>
</comment>
<proteinExistence type="inferred from homology"/>
<dbReference type="PANTHER" id="PTHR30028">
    <property type="entry name" value="UPF0014 INNER MEMBRANE PROTEIN YBBM-RELATED"/>
    <property type="match status" value="1"/>
</dbReference>
<keyword evidence="8" id="KW-1185">Reference proteome</keyword>
<keyword evidence="4 6" id="KW-1133">Transmembrane helix</keyword>
<protein>
    <submittedName>
        <fullName evidence="7">Iron export ABC transporter permease subunit FetB</fullName>
    </submittedName>
</protein>
<dbReference type="AlphaFoldDB" id="A0A6I1FIQ4"/>
<evidence type="ECO:0000256" key="1">
    <source>
        <dbReference type="ARBA" id="ARBA00004141"/>
    </source>
</evidence>
<dbReference type="RefSeq" id="WP_152150197.1">
    <property type="nucleotide sequence ID" value="NZ_WEIO01000002.1"/>
</dbReference>
<name>A0A6I1FIQ4_9BACI</name>
<organism evidence="7 8">
    <name type="scientific">Bacillus aerolatus</name>
    <dbReference type="NCBI Taxonomy" id="2653354"/>
    <lineage>
        <taxon>Bacteria</taxon>
        <taxon>Bacillati</taxon>
        <taxon>Bacillota</taxon>
        <taxon>Bacilli</taxon>
        <taxon>Bacillales</taxon>
        <taxon>Bacillaceae</taxon>
        <taxon>Bacillus</taxon>
    </lineage>
</organism>
<evidence type="ECO:0000256" key="3">
    <source>
        <dbReference type="ARBA" id="ARBA00022692"/>
    </source>
</evidence>
<evidence type="ECO:0000256" key="4">
    <source>
        <dbReference type="ARBA" id="ARBA00022989"/>
    </source>
</evidence>
<dbReference type="PANTHER" id="PTHR30028:SF0">
    <property type="entry name" value="PROTEIN ALUMINUM SENSITIVE 3"/>
    <property type="match status" value="1"/>
</dbReference>
<accession>A0A6I1FIQ4</accession>
<feature type="transmembrane region" description="Helical" evidence="6">
    <location>
        <begin position="34"/>
        <end position="53"/>
    </location>
</feature>
<sequence>MSLFTLSLALVFVGLAILLSSGLKLGLEKDMVIAVVRSAVQLLVIGYVLTFVFSSNSPFFTIVMVVLMIAVAAQNIVKRKYGFPKLGWRVVVTLFAIEAVSMLFLIGLNIIPPAPRYIIPFSGMIIGSSMIIASLLLNRLNAEIISRKAEINVVLSLGGTPKQAVHMILKDAVRASMIPSIDSAKTIGLVQLPGMMTGQIIAGADPVQAVRFQLIIVFSSLATAALTSIILGSLIYPALFNKHQQLSFKEY</sequence>
<comment type="caution">
    <text evidence="7">The sequence shown here is derived from an EMBL/GenBank/DDBJ whole genome shotgun (WGS) entry which is preliminary data.</text>
</comment>
<comment type="subcellular location">
    <subcellularLocation>
        <location evidence="1">Membrane</location>
        <topology evidence="1">Multi-pass membrane protein</topology>
    </subcellularLocation>
</comment>
<keyword evidence="3 6" id="KW-0812">Transmembrane</keyword>
<feature type="transmembrane region" description="Helical" evidence="6">
    <location>
        <begin position="6"/>
        <end position="27"/>
    </location>
</feature>
<keyword evidence="5 6" id="KW-0472">Membrane</keyword>
<feature type="transmembrane region" description="Helical" evidence="6">
    <location>
        <begin position="89"/>
        <end position="111"/>
    </location>
</feature>
<dbReference type="EMBL" id="WEIO01000002">
    <property type="protein sequence ID" value="KAB7708212.1"/>
    <property type="molecule type" value="Genomic_DNA"/>
</dbReference>
<evidence type="ECO:0000313" key="7">
    <source>
        <dbReference type="EMBL" id="KAB7708212.1"/>
    </source>
</evidence>
<dbReference type="InterPro" id="IPR005226">
    <property type="entry name" value="UPF0014_fam"/>
</dbReference>
<dbReference type="GO" id="GO:0005886">
    <property type="term" value="C:plasma membrane"/>
    <property type="evidence" value="ECO:0007669"/>
    <property type="project" value="TreeGrafter"/>
</dbReference>
<evidence type="ECO:0000256" key="5">
    <source>
        <dbReference type="ARBA" id="ARBA00023136"/>
    </source>
</evidence>
<dbReference type="Pfam" id="PF03649">
    <property type="entry name" value="UPF0014"/>
    <property type="match status" value="1"/>
</dbReference>
<evidence type="ECO:0000256" key="2">
    <source>
        <dbReference type="ARBA" id="ARBA00005268"/>
    </source>
</evidence>
<feature type="transmembrane region" description="Helical" evidence="6">
    <location>
        <begin position="214"/>
        <end position="239"/>
    </location>
</feature>
<feature type="transmembrane region" description="Helical" evidence="6">
    <location>
        <begin position="59"/>
        <end position="77"/>
    </location>
</feature>
<evidence type="ECO:0000256" key="6">
    <source>
        <dbReference type="SAM" id="Phobius"/>
    </source>
</evidence>
<reference evidence="7 8" key="1">
    <citation type="submission" date="2019-10" db="EMBL/GenBank/DDBJ databases">
        <title>Bacillus aerolatum sp. nov., isolated from bioaerosol of sport playgrounds.</title>
        <authorList>
            <person name="Chen P."/>
            <person name="Zhang G."/>
        </authorList>
    </citation>
    <scope>NUCLEOTIDE SEQUENCE [LARGE SCALE GENOMIC DNA]</scope>
    <source>
        <strain evidence="7 8">CX253</strain>
    </source>
</reference>
<evidence type="ECO:0000313" key="8">
    <source>
        <dbReference type="Proteomes" id="UP000429595"/>
    </source>
</evidence>
<feature type="transmembrane region" description="Helical" evidence="6">
    <location>
        <begin position="117"/>
        <end position="137"/>
    </location>
</feature>